<dbReference type="Gene3D" id="3.90.1200.10">
    <property type="match status" value="1"/>
</dbReference>
<protein>
    <submittedName>
        <fullName evidence="2">Aminoglycoside phosphotransferase</fullName>
    </submittedName>
</protein>
<dbReference type="Proteomes" id="UP000199013">
    <property type="component" value="Unassembled WGS sequence"/>
</dbReference>
<dbReference type="SUPFAM" id="SSF56112">
    <property type="entry name" value="Protein kinase-like (PK-like)"/>
    <property type="match status" value="1"/>
</dbReference>
<keyword evidence="3" id="KW-1185">Reference proteome</keyword>
<evidence type="ECO:0000313" key="3">
    <source>
        <dbReference type="Proteomes" id="UP000199013"/>
    </source>
</evidence>
<organism evidence="2 3">
    <name type="scientific">Candidatus Protofrankia californiensis</name>
    <dbReference type="NCBI Taxonomy" id="1839754"/>
    <lineage>
        <taxon>Bacteria</taxon>
        <taxon>Bacillati</taxon>
        <taxon>Actinomycetota</taxon>
        <taxon>Actinomycetes</taxon>
        <taxon>Frankiales</taxon>
        <taxon>Frankiaceae</taxon>
        <taxon>Protofrankia</taxon>
    </lineage>
</organism>
<gene>
    <name evidence="2" type="ORF">FDG2_1278</name>
</gene>
<dbReference type="InterPro" id="IPR002575">
    <property type="entry name" value="Aminoglycoside_PTrfase"/>
</dbReference>
<accession>A0A1C3NVB4</accession>
<keyword evidence="2" id="KW-0808">Transferase</keyword>
<reference evidence="3" key="1">
    <citation type="submission" date="2016-02" db="EMBL/GenBank/DDBJ databases">
        <authorList>
            <person name="Wibberg D."/>
        </authorList>
    </citation>
    <scope>NUCLEOTIDE SEQUENCE [LARGE SCALE GENOMIC DNA]</scope>
</reference>
<feature type="domain" description="Aminoglycoside phosphotransferase" evidence="1">
    <location>
        <begin position="159"/>
        <end position="234"/>
    </location>
</feature>
<dbReference type="Pfam" id="PF01636">
    <property type="entry name" value="APH"/>
    <property type="match status" value="1"/>
</dbReference>
<sequence>MTAEHDVDVEQADERFREWMRGNLARAAEHFGLTVVGEPAWGWRLRTIGASASGPTGPRWLRVVTEFPEWARGDTWTGNTDANSLVGLAKPRVLGVLEWDEQNWRRQRAEVMTLLPGRAVSPTNHLRTMVDLPDSWWAELRRSVDALRSTPTGRVYTSQEAVSKRVRVAFGEDVRIDRWETVHGDLHFENLLAPQFGFLDWEMWGCGPAGTDAASLLLHSLLVPEVADRVRRTFAGMLDTPDGRKAQLAVAARLLARIDDGDYPELDQPLRRHLHTLG</sequence>
<dbReference type="GO" id="GO:0016740">
    <property type="term" value="F:transferase activity"/>
    <property type="evidence" value="ECO:0007669"/>
    <property type="project" value="UniProtKB-KW"/>
</dbReference>
<dbReference type="InterPro" id="IPR011009">
    <property type="entry name" value="Kinase-like_dom_sf"/>
</dbReference>
<name>A0A1C3NVB4_9ACTN</name>
<dbReference type="AlphaFoldDB" id="A0A1C3NVB4"/>
<evidence type="ECO:0000313" key="2">
    <source>
        <dbReference type="EMBL" id="SBW19363.1"/>
    </source>
</evidence>
<proteinExistence type="predicted"/>
<dbReference type="EMBL" id="FLUV01000536">
    <property type="protein sequence ID" value="SBW19363.1"/>
    <property type="molecule type" value="Genomic_DNA"/>
</dbReference>
<evidence type="ECO:0000259" key="1">
    <source>
        <dbReference type="Pfam" id="PF01636"/>
    </source>
</evidence>